<evidence type="ECO:0000313" key="3">
    <source>
        <dbReference type="Proteomes" id="UP001302257"/>
    </source>
</evidence>
<gene>
    <name evidence="2" type="primary">gmtY</name>
    <name evidence="2" type="ORF">RAN89_09445</name>
</gene>
<accession>A0ABZ0AV78</accession>
<dbReference type="Gene3D" id="1.10.443.10">
    <property type="entry name" value="Intergrase catalytic core"/>
    <property type="match status" value="1"/>
</dbReference>
<keyword evidence="3" id="KW-1185">Reference proteome</keyword>
<evidence type="ECO:0000256" key="1">
    <source>
        <dbReference type="ARBA" id="ARBA00023172"/>
    </source>
</evidence>
<dbReference type="NCBIfam" id="NF040693">
    <property type="entry name" value="recomb_GmtY"/>
    <property type="match status" value="1"/>
</dbReference>
<keyword evidence="1" id="KW-0233">DNA recombination</keyword>
<organism evidence="2 3">
    <name type="scientific">Rhodoferax mekongensis</name>
    <dbReference type="NCBI Taxonomy" id="3068341"/>
    <lineage>
        <taxon>Bacteria</taxon>
        <taxon>Pseudomonadati</taxon>
        <taxon>Pseudomonadota</taxon>
        <taxon>Betaproteobacteria</taxon>
        <taxon>Burkholderiales</taxon>
        <taxon>Comamonadaceae</taxon>
        <taxon>Rhodoferax</taxon>
    </lineage>
</organism>
<sequence>MFESTVVVARVYTDETGISYEMPVLLTPQGPVHVLLDYLLEHWDTRSPSWMLKVTSSVRLFLDYLDAHSSYPNEQAIFQTFRQRLITGTIAPESGEDPSGLWWSAKGPHKSTRVIRHLTDFFNWWAARNPGKGNPANTWAGSQHDLRLAESAYKYRRNKAFLGHTWSAFEESARSPGNKGASGKVHAPPRVEKETALAFPEDRILDLILKGFKVGNRYNYRDMLITLLLNGAGFRESEPFHLYLWDVQEDPLHKGQALVLIHHPAWGDAPPDPSWTDINGRPRQGRRVEYLAERYGLVPRYWKLSTSAAGWKGGMHESKYGGYYKQAYWFVPEFGKLFWTIWNLYAEQVLSVDASLRAHPYAFMNLMREPIGGLHKMGKYEASHAAAVRRIGLEPSKGLGTTIHGHRHAYGQRLRKAGVPKEMIRRFLHHTDLDSQNVYTEADRNECVKHLRLAVDRLSELSSDMRREIVQVTEANVEGLSMQTVPKLIIP</sequence>
<dbReference type="SUPFAM" id="SSF56349">
    <property type="entry name" value="DNA breaking-rejoining enzymes"/>
    <property type="match status" value="1"/>
</dbReference>
<dbReference type="RefSeq" id="WP_313866093.1">
    <property type="nucleotide sequence ID" value="NZ_CP132507.1"/>
</dbReference>
<proteinExistence type="predicted"/>
<name>A0ABZ0AV78_9BURK</name>
<dbReference type="Proteomes" id="UP001302257">
    <property type="component" value="Chromosome"/>
</dbReference>
<evidence type="ECO:0000313" key="2">
    <source>
        <dbReference type="EMBL" id="WNO03170.1"/>
    </source>
</evidence>
<dbReference type="InterPro" id="IPR011010">
    <property type="entry name" value="DNA_brk_join_enz"/>
</dbReference>
<reference evidence="2 3" key="1">
    <citation type="submission" date="2023-08" db="EMBL/GenBank/DDBJ databases">
        <title>Rhodoferax potami sp. nov. and Rhodoferax mekongensis sp. nov., isolated from the Mekong River in Thailand.</title>
        <authorList>
            <person name="Kitikhun S."/>
            <person name="Charoenyingcharoen P."/>
            <person name="Siriarchawattana P."/>
            <person name="Likhitrattanapisal S."/>
            <person name="Nilsakha T."/>
            <person name="Chanpet A."/>
            <person name="Rattanawaree P."/>
            <person name="Ingsriswang S."/>
        </authorList>
    </citation>
    <scope>NUCLEOTIDE SEQUENCE [LARGE SCALE GENOMIC DNA]</scope>
    <source>
        <strain evidence="2 3">TBRC 17307</strain>
    </source>
</reference>
<dbReference type="InterPro" id="IPR013762">
    <property type="entry name" value="Integrase-like_cat_sf"/>
</dbReference>
<dbReference type="EMBL" id="CP132507">
    <property type="protein sequence ID" value="WNO03170.1"/>
    <property type="molecule type" value="Genomic_DNA"/>
</dbReference>
<protein>
    <submittedName>
        <fullName evidence="2">Gamma-mobile-trio recombinase GmtY</fullName>
    </submittedName>
</protein>